<comment type="caution">
    <text evidence="2">The sequence shown here is derived from an EMBL/GenBank/DDBJ whole genome shotgun (WGS) entry which is preliminary data.</text>
</comment>
<dbReference type="AlphaFoldDB" id="A0A1S8SZ02"/>
<evidence type="ECO:0000256" key="1">
    <source>
        <dbReference type="SAM" id="Phobius"/>
    </source>
</evidence>
<evidence type="ECO:0008006" key="4">
    <source>
        <dbReference type="Google" id="ProtNLM"/>
    </source>
</evidence>
<dbReference type="Pfam" id="PF10990">
    <property type="entry name" value="DUF2809"/>
    <property type="match status" value="1"/>
</dbReference>
<dbReference type="OrthoDB" id="5360192at2"/>
<keyword evidence="1" id="KW-1133">Transmembrane helix</keyword>
<feature type="transmembrane region" description="Helical" evidence="1">
    <location>
        <begin position="29"/>
        <end position="47"/>
    </location>
</feature>
<sequence>MKIKYRHLGIFIILIIVEIYIGVFVHDNIIRPFVGDALIVSVLYFFIRSFINKPRFLAVYVFLFACLIEVGQYFNLVSLLHMENYKIARIIIGSTFDFNDIFSYFIGTIFIFLYEVVEDSVLKKV</sequence>
<dbReference type="InterPro" id="IPR021257">
    <property type="entry name" value="DUF2809"/>
</dbReference>
<gene>
    <name evidence="2" type="ORF">CLPUN_51610</name>
</gene>
<dbReference type="RefSeq" id="WP_077850044.1">
    <property type="nucleotide sequence ID" value="NZ_LZZM01000236.1"/>
</dbReference>
<keyword evidence="1" id="KW-0472">Membrane</keyword>
<dbReference type="EMBL" id="LZZM01000236">
    <property type="protein sequence ID" value="OOM70747.1"/>
    <property type="molecule type" value="Genomic_DNA"/>
</dbReference>
<keyword evidence="1" id="KW-0812">Transmembrane</keyword>
<feature type="transmembrane region" description="Helical" evidence="1">
    <location>
        <begin position="7"/>
        <end position="23"/>
    </location>
</feature>
<feature type="transmembrane region" description="Helical" evidence="1">
    <location>
        <begin position="59"/>
        <end position="81"/>
    </location>
</feature>
<keyword evidence="3" id="KW-1185">Reference proteome</keyword>
<reference evidence="2 3" key="1">
    <citation type="submission" date="2016-05" db="EMBL/GenBank/DDBJ databases">
        <title>Microbial solvent formation.</title>
        <authorList>
            <person name="Poehlein A."/>
            <person name="Montoya Solano J.D."/>
            <person name="Flitsch S."/>
            <person name="Krabben P."/>
            <person name="Duerre P."/>
            <person name="Daniel R."/>
        </authorList>
    </citation>
    <scope>NUCLEOTIDE SEQUENCE [LARGE SCALE GENOMIC DNA]</scope>
    <source>
        <strain evidence="2 3">DSM 2619</strain>
    </source>
</reference>
<accession>A0A1S8SZ02</accession>
<proteinExistence type="predicted"/>
<evidence type="ECO:0000313" key="3">
    <source>
        <dbReference type="Proteomes" id="UP000190890"/>
    </source>
</evidence>
<organism evidence="2 3">
    <name type="scientific">Clostridium puniceum</name>
    <dbReference type="NCBI Taxonomy" id="29367"/>
    <lineage>
        <taxon>Bacteria</taxon>
        <taxon>Bacillati</taxon>
        <taxon>Bacillota</taxon>
        <taxon>Clostridia</taxon>
        <taxon>Eubacteriales</taxon>
        <taxon>Clostridiaceae</taxon>
        <taxon>Clostridium</taxon>
    </lineage>
</organism>
<dbReference type="Proteomes" id="UP000190890">
    <property type="component" value="Unassembled WGS sequence"/>
</dbReference>
<evidence type="ECO:0000313" key="2">
    <source>
        <dbReference type="EMBL" id="OOM70747.1"/>
    </source>
</evidence>
<name>A0A1S8SZ02_9CLOT</name>
<protein>
    <recommendedName>
        <fullName evidence="4">DUF2809 domain-containing protein</fullName>
    </recommendedName>
</protein>
<dbReference type="STRING" id="29367.CLPUN_51610"/>
<feature type="transmembrane region" description="Helical" evidence="1">
    <location>
        <begin position="101"/>
        <end position="117"/>
    </location>
</feature>